<keyword evidence="5 6" id="KW-0472">Membrane</keyword>
<protein>
    <recommendedName>
        <fullName evidence="6">Protein DETOXIFICATION</fullName>
    </recommendedName>
    <alternativeName>
        <fullName evidence="6">Multidrug and toxic compound extrusion protein</fullName>
    </alternativeName>
</protein>
<dbReference type="InterPro" id="IPR002528">
    <property type="entry name" value="MATE_fam"/>
</dbReference>
<keyword evidence="3 6" id="KW-0812">Transmembrane</keyword>
<feature type="transmembrane region" description="Helical" evidence="6">
    <location>
        <begin position="209"/>
        <end position="235"/>
    </location>
</feature>
<dbReference type="Proteomes" id="UP001497444">
    <property type="component" value="Chromosome 18"/>
</dbReference>
<evidence type="ECO:0000256" key="3">
    <source>
        <dbReference type="ARBA" id="ARBA00022692"/>
    </source>
</evidence>
<dbReference type="InterPro" id="IPR045069">
    <property type="entry name" value="MATE_euk"/>
</dbReference>
<dbReference type="Pfam" id="PF01554">
    <property type="entry name" value="MatE"/>
    <property type="match status" value="2"/>
</dbReference>
<evidence type="ECO:0000313" key="7">
    <source>
        <dbReference type="EMBL" id="CAK9266120.1"/>
    </source>
</evidence>
<evidence type="ECO:0000256" key="2">
    <source>
        <dbReference type="ARBA" id="ARBA00010199"/>
    </source>
</evidence>
<keyword evidence="4 6" id="KW-1133">Transmembrane helix</keyword>
<evidence type="ECO:0000313" key="8">
    <source>
        <dbReference type="Proteomes" id="UP001497444"/>
    </source>
</evidence>
<comment type="similarity">
    <text evidence="2 6">Belongs to the multi antimicrobial extrusion (MATE) (TC 2.A.66.1) family.</text>
</comment>
<proteinExistence type="inferred from homology"/>
<dbReference type="PANTHER" id="PTHR11206">
    <property type="entry name" value="MULTIDRUG RESISTANCE PROTEIN"/>
    <property type="match status" value="1"/>
</dbReference>
<gene>
    <name evidence="7" type="ORF">CSSPJE1EN1_LOCUS11598</name>
</gene>
<feature type="transmembrane region" description="Helical" evidence="6">
    <location>
        <begin position="399"/>
        <end position="418"/>
    </location>
</feature>
<feature type="transmembrane region" description="Helical" evidence="6">
    <location>
        <begin position="439"/>
        <end position="459"/>
    </location>
</feature>
<organism evidence="7 8">
    <name type="scientific">Sphagnum jensenii</name>
    <dbReference type="NCBI Taxonomy" id="128206"/>
    <lineage>
        <taxon>Eukaryota</taxon>
        <taxon>Viridiplantae</taxon>
        <taxon>Streptophyta</taxon>
        <taxon>Embryophyta</taxon>
        <taxon>Bryophyta</taxon>
        <taxon>Sphagnophytina</taxon>
        <taxon>Sphagnopsida</taxon>
        <taxon>Sphagnales</taxon>
        <taxon>Sphagnaceae</taxon>
        <taxon>Sphagnum</taxon>
    </lineage>
</organism>
<feature type="transmembrane region" description="Helical" evidence="6">
    <location>
        <begin position="465"/>
        <end position="486"/>
    </location>
</feature>
<name>A0ABP0WGW8_9BRYO</name>
<dbReference type="NCBIfam" id="TIGR00797">
    <property type="entry name" value="matE"/>
    <property type="match status" value="1"/>
</dbReference>
<evidence type="ECO:0000256" key="6">
    <source>
        <dbReference type="RuleBase" id="RU004914"/>
    </source>
</evidence>
<reference evidence="7" key="1">
    <citation type="submission" date="2024-02" db="EMBL/GenBank/DDBJ databases">
        <authorList>
            <consortium name="ELIXIR-Norway"/>
            <consortium name="Elixir Norway"/>
        </authorList>
    </citation>
    <scope>NUCLEOTIDE SEQUENCE</scope>
</reference>
<accession>A0ABP0WGW8</accession>
<comment type="subcellular location">
    <subcellularLocation>
        <location evidence="1">Membrane</location>
        <topology evidence="1">Multi-pass membrane protein</topology>
    </subcellularLocation>
</comment>
<dbReference type="CDD" id="cd13132">
    <property type="entry name" value="MATE_eukaryotic"/>
    <property type="match status" value="1"/>
</dbReference>
<feature type="transmembrane region" description="Helical" evidence="6">
    <location>
        <begin position="67"/>
        <end position="89"/>
    </location>
</feature>
<sequence length="629" mass="69889">MCNNKVMNSFDTHIPPSFYSLLSLSLSLSLSLPTQLLDWKQANDELDFRRWPSSSEVLEELKQMNRIAGMMVIMGLLLYGRAMISMLFLGHLGELELAGGSLSIGFANITGYSVLSGLAMGMEPICGQAYGAKRWHLMGLALQRMLMVLLCACVPITFLWLNMQRILLWCGQEEGITSMAHLYILFSIPDLLAQVVLNPLRIYLRTQNIVVPLVWCAALALLFHVAINFLVVHALEMGVRGVALAASWTDFNLVGFLLTYLWWSGRYKNSWTGWSRDCLKDWRPLLNLAIPSCVSVCLEWWWYEFMIILSGLLIDADATVASMGILIQTTALLYIFPSALSLAVSTRVGNELGANRPNKARIAMLVALGCAGVVAVVAAILTTAMRHTWGGIFTSNKEILSLTAIAMPIVGLCELGNCPQTTGCGVLRGSARPSVGANINLGSFYFVGMPVAMILGFLFNVGFVGLWFGLLAAQYTCATLMLCVLFRTDWPLQAARAQLLMLSSSTRDGDQAASAVAMTNHELIIRCDQTNHHQLIFCDQTNYQLICCDQTNHHQLISCLPNELQLEQLVEVQHQQQEEEDQELVLILDTTVSEEMKAAEYRTKKLLQDQRFKITVDHDEETESLISIN</sequence>
<feature type="transmembrane region" description="Helical" evidence="6">
    <location>
        <begin position="180"/>
        <end position="197"/>
    </location>
</feature>
<feature type="transmembrane region" description="Helical" evidence="6">
    <location>
        <begin position="101"/>
        <end position="120"/>
    </location>
</feature>
<feature type="transmembrane region" description="Helical" evidence="6">
    <location>
        <begin position="323"/>
        <end position="344"/>
    </location>
</feature>
<feature type="transmembrane region" description="Helical" evidence="6">
    <location>
        <begin position="141"/>
        <end position="160"/>
    </location>
</feature>
<evidence type="ECO:0000256" key="4">
    <source>
        <dbReference type="ARBA" id="ARBA00022989"/>
    </source>
</evidence>
<feature type="transmembrane region" description="Helical" evidence="6">
    <location>
        <begin position="365"/>
        <end position="387"/>
    </location>
</feature>
<evidence type="ECO:0000256" key="1">
    <source>
        <dbReference type="ARBA" id="ARBA00004141"/>
    </source>
</evidence>
<dbReference type="EMBL" id="OZ020113">
    <property type="protein sequence ID" value="CAK9266120.1"/>
    <property type="molecule type" value="Genomic_DNA"/>
</dbReference>
<evidence type="ECO:0000256" key="5">
    <source>
        <dbReference type="ARBA" id="ARBA00023136"/>
    </source>
</evidence>
<feature type="transmembrane region" description="Helical" evidence="6">
    <location>
        <begin position="241"/>
        <end position="263"/>
    </location>
</feature>
<keyword evidence="8" id="KW-1185">Reference proteome</keyword>
<feature type="transmembrane region" description="Helical" evidence="6">
    <location>
        <begin position="284"/>
        <end position="303"/>
    </location>
</feature>